<dbReference type="OrthoDB" id="3230070at2759"/>
<reference evidence="1 2" key="1">
    <citation type="submission" date="2014-04" db="EMBL/GenBank/DDBJ databases">
        <title>Evolutionary Origins and Diversification of the Mycorrhizal Mutualists.</title>
        <authorList>
            <consortium name="DOE Joint Genome Institute"/>
            <consortium name="Mycorrhizal Genomics Consortium"/>
            <person name="Kohler A."/>
            <person name="Kuo A."/>
            <person name="Nagy L.G."/>
            <person name="Floudas D."/>
            <person name="Copeland A."/>
            <person name="Barry K.W."/>
            <person name="Cichocki N."/>
            <person name="Veneault-Fourrey C."/>
            <person name="LaButti K."/>
            <person name="Lindquist E.A."/>
            <person name="Lipzen A."/>
            <person name="Lundell T."/>
            <person name="Morin E."/>
            <person name="Murat C."/>
            <person name="Riley R."/>
            <person name="Ohm R."/>
            <person name="Sun H."/>
            <person name="Tunlid A."/>
            <person name="Henrissat B."/>
            <person name="Grigoriev I.V."/>
            <person name="Hibbett D.S."/>
            <person name="Martin F."/>
        </authorList>
    </citation>
    <scope>NUCLEOTIDE SEQUENCE [LARGE SCALE GENOMIC DNA]</scope>
    <source>
        <strain evidence="1 2">FD-317 M1</strain>
    </source>
</reference>
<name>A0A0D0B2G9_9AGAR</name>
<dbReference type="Proteomes" id="UP000053593">
    <property type="component" value="Unassembled WGS sequence"/>
</dbReference>
<organism evidence="1 2">
    <name type="scientific">Collybiopsis luxurians FD-317 M1</name>
    <dbReference type="NCBI Taxonomy" id="944289"/>
    <lineage>
        <taxon>Eukaryota</taxon>
        <taxon>Fungi</taxon>
        <taxon>Dikarya</taxon>
        <taxon>Basidiomycota</taxon>
        <taxon>Agaricomycotina</taxon>
        <taxon>Agaricomycetes</taxon>
        <taxon>Agaricomycetidae</taxon>
        <taxon>Agaricales</taxon>
        <taxon>Marasmiineae</taxon>
        <taxon>Omphalotaceae</taxon>
        <taxon>Collybiopsis</taxon>
        <taxon>Collybiopsis luxurians</taxon>
    </lineage>
</organism>
<accession>A0A0D0B2G9</accession>
<feature type="non-terminal residue" evidence="1">
    <location>
        <position position="88"/>
    </location>
</feature>
<keyword evidence="2" id="KW-1185">Reference proteome</keyword>
<sequence>HGFIREYYYHSKYVPTENAQCSCGHRFRAREYIIQSGELHSEYRHIPGKGFESLEPGELLGEEERIEAMAKFIQISLAFTKTGRNRKD</sequence>
<evidence type="ECO:0000313" key="2">
    <source>
        <dbReference type="Proteomes" id="UP000053593"/>
    </source>
</evidence>
<dbReference type="EMBL" id="KN834791">
    <property type="protein sequence ID" value="KIK57355.1"/>
    <property type="molecule type" value="Genomic_DNA"/>
</dbReference>
<dbReference type="HOGENOM" id="CLU_163773_0_0_1"/>
<feature type="non-terminal residue" evidence="1">
    <location>
        <position position="1"/>
    </location>
</feature>
<gene>
    <name evidence="1" type="ORF">GYMLUDRAFT_126059</name>
</gene>
<dbReference type="AlphaFoldDB" id="A0A0D0B2G9"/>
<protein>
    <submittedName>
        <fullName evidence="1">Uncharacterized protein</fullName>
    </submittedName>
</protein>
<proteinExistence type="predicted"/>
<evidence type="ECO:0000313" key="1">
    <source>
        <dbReference type="EMBL" id="KIK57355.1"/>
    </source>
</evidence>